<protein>
    <submittedName>
        <fullName evidence="2">Uncharacterized protein</fullName>
    </submittedName>
</protein>
<gene>
    <name evidence="2" type="ordered locus">Mefer_0346</name>
</gene>
<organism evidence="2 3">
    <name type="scientific">Methanocaldococcus fervens (strain DSM 4213 / JCM 15782 / AG86)</name>
    <name type="common">Methanococcus fervens</name>
    <dbReference type="NCBI Taxonomy" id="573064"/>
    <lineage>
        <taxon>Archaea</taxon>
        <taxon>Methanobacteriati</taxon>
        <taxon>Methanobacteriota</taxon>
        <taxon>Methanomada group</taxon>
        <taxon>Methanococci</taxon>
        <taxon>Methanococcales</taxon>
        <taxon>Methanocaldococcaceae</taxon>
        <taxon>Methanocaldococcus</taxon>
    </lineage>
</organism>
<feature type="transmembrane region" description="Helical" evidence="1">
    <location>
        <begin position="289"/>
        <end position="307"/>
    </location>
</feature>
<name>C7P6J9_METFA</name>
<feature type="transmembrane region" description="Helical" evidence="1">
    <location>
        <begin position="207"/>
        <end position="225"/>
    </location>
</feature>
<evidence type="ECO:0000256" key="1">
    <source>
        <dbReference type="SAM" id="Phobius"/>
    </source>
</evidence>
<reference evidence="2" key="1">
    <citation type="submission" date="2009-08" db="EMBL/GenBank/DDBJ databases">
        <title>Complete sequence of chromosome of Methanocaldococcus fervens AG86.</title>
        <authorList>
            <consortium name="US DOE Joint Genome Institute"/>
            <person name="Lucas S."/>
            <person name="Copeland A."/>
            <person name="Lapidus A."/>
            <person name="Glavina del Rio T."/>
            <person name="Tice H."/>
            <person name="Bruce D."/>
            <person name="Goodwin L."/>
            <person name="Pitluck S."/>
            <person name="Chertkov O."/>
            <person name="Detter J.C."/>
            <person name="Han C."/>
            <person name="Tapia R."/>
            <person name="Larimer F."/>
            <person name="Land M."/>
            <person name="Hauser L."/>
            <person name="Kyrpides N."/>
            <person name="Ovchinnikova G."/>
            <person name="Lupa-Sieprawska M."/>
            <person name="Whitman W.B."/>
        </authorList>
    </citation>
    <scope>NUCLEOTIDE SEQUENCE [LARGE SCALE GENOMIC DNA]</scope>
    <source>
        <strain evidence="2">AG86</strain>
    </source>
</reference>
<feature type="transmembrane region" description="Helical" evidence="1">
    <location>
        <begin position="182"/>
        <end position="201"/>
    </location>
</feature>
<dbReference type="OrthoDB" id="387549at2157"/>
<dbReference type="STRING" id="573064.Mefer_0346"/>
<feature type="transmembrane region" description="Helical" evidence="1">
    <location>
        <begin position="47"/>
        <end position="70"/>
    </location>
</feature>
<dbReference type="RefSeq" id="WP_015790921.1">
    <property type="nucleotide sequence ID" value="NC_013156.1"/>
</dbReference>
<sequence length="387" mass="45554">MKDKIVKILTLIFKILRDIVGTTYLLWIFSFYVLFIEHFDLYWLNDIISTGLLLFFILLFLFTLGFSIFVESNDKNKRKDNISKIIEFTYQVSKATTVLGIIFSLIIVLCPKNLEIIYNIVKIFEIKSISQIFNELYSKNSTIVISIAVSSVLTYLYILIQISRHGKTIFNKKNFEKISIQYLLLQNFYGYFNFFIIPFLLLPFLAHNFRIIEMVCIVALYYLTYKTILPMVSHYINITFSYESLDIYNKNKDENLTLFFISNNNKLSKFVITFAITIITVILNHMDLLQTSIVILIFVVFITFQFLEFNGLTIAYAIFTLTIWYAIFSVVKEIPNNKADICLTNDEKIKDVYIIEDNPEDILVLDEYNKITKIMKRNIIKIEYKKP</sequence>
<dbReference type="HOGENOM" id="CLU_712921_0_0_2"/>
<keyword evidence="1" id="KW-1133">Transmembrane helix</keyword>
<feature type="transmembrane region" description="Helical" evidence="1">
    <location>
        <begin position="12"/>
        <end position="35"/>
    </location>
</feature>
<dbReference type="EMBL" id="CP001696">
    <property type="protein sequence ID" value="ACV24181.1"/>
    <property type="molecule type" value="Genomic_DNA"/>
</dbReference>
<keyword evidence="3" id="KW-1185">Reference proteome</keyword>
<accession>C7P6J9</accession>
<dbReference type="KEGG" id="mfe:Mefer_0346"/>
<dbReference type="Proteomes" id="UP000001495">
    <property type="component" value="Chromosome"/>
</dbReference>
<evidence type="ECO:0000313" key="3">
    <source>
        <dbReference type="Proteomes" id="UP000001495"/>
    </source>
</evidence>
<evidence type="ECO:0000313" key="2">
    <source>
        <dbReference type="EMBL" id="ACV24181.1"/>
    </source>
</evidence>
<dbReference type="GeneID" id="8365013"/>
<feature type="transmembrane region" description="Helical" evidence="1">
    <location>
        <begin position="314"/>
        <end position="331"/>
    </location>
</feature>
<proteinExistence type="predicted"/>
<keyword evidence="1" id="KW-0472">Membrane</keyword>
<dbReference type="AlphaFoldDB" id="C7P6J9"/>
<feature type="transmembrane region" description="Helical" evidence="1">
    <location>
        <begin position="143"/>
        <end position="162"/>
    </location>
</feature>
<keyword evidence="1" id="KW-0812">Transmembrane</keyword>